<comment type="subcellular location">
    <subcellularLocation>
        <location evidence="2">Nucleus</location>
    </subcellularLocation>
</comment>
<dbReference type="GO" id="GO:0005506">
    <property type="term" value="F:iron ion binding"/>
    <property type="evidence" value="ECO:0007669"/>
    <property type="project" value="InterPro"/>
</dbReference>
<dbReference type="PANTHER" id="PTHR12907">
    <property type="entry name" value="EGL NINE HOMOLOG-RELATED"/>
    <property type="match status" value="1"/>
</dbReference>
<dbReference type="Ensembl" id="ENSSSCT00070013186.1">
    <property type="protein sequence ID" value="ENSSSCP00070010861.1"/>
    <property type="gene ID" value="ENSSSCG00070006876.1"/>
</dbReference>
<feature type="compositionally biased region" description="Gly residues" evidence="11">
    <location>
        <begin position="38"/>
        <end position="47"/>
    </location>
</feature>
<dbReference type="Pfam" id="PF13640">
    <property type="entry name" value="2OG-FeII_Oxy_3"/>
    <property type="match status" value="1"/>
</dbReference>
<dbReference type="Proteomes" id="UP000314985">
    <property type="component" value="Chromosome 7"/>
</dbReference>
<proteinExistence type="predicted"/>
<evidence type="ECO:0000256" key="9">
    <source>
        <dbReference type="ARBA" id="ARBA00039004"/>
    </source>
</evidence>
<sequence length="443" mass="48651">MQIDSILKMPLVLQALFGSQTSEAGAGLAGGVSWARGKPGGVAGGEEGLSRRRSRGGAWAGSVTLGVGRLRGWTSASPPRLGPPTHQWWLCASKRGPPPAHWARLALSRETLHSSRRSLNRITPSQSYEQLSPLPGAAAARVPWPSQVAEPQATLPAPGLSIHSGRSLSGCTLGVPDLGSVGTMPLGHIMRLDLEKIALEYIVPCLHEVGFCYLDNFLGEVVGDCVLERVKQLHCTGALRDGQLAGPRAGVSKRHLRGDQITWIGGNEEGCEAISFLLSLLDRLVLYCGSRLGKYYVKERSKAMVACYPGNGTGYVRHVDNPNGDGRCITCIYYLNKNWDAKLHGGILRIFPEGKSFIADVEPIFDRLLFFWSDRRNPHEVQPSYATRNHGSELHTELHIKCQTGMYPRYAMTVWYFDAEERAEAKKKFRNLTRKTEPALTED</sequence>
<organism evidence="13 14">
    <name type="scientific">Sus scrofa</name>
    <name type="common">Pig</name>
    <dbReference type="NCBI Taxonomy" id="9823"/>
    <lineage>
        <taxon>Eukaryota</taxon>
        <taxon>Metazoa</taxon>
        <taxon>Chordata</taxon>
        <taxon>Craniata</taxon>
        <taxon>Vertebrata</taxon>
        <taxon>Euteleostomi</taxon>
        <taxon>Mammalia</taxon>
        <taxon>Eutheria</taxon>
        <taxon>Laurasiatheria</taxon>
        <taxon>Artiodactyla</taxon>
        <taxon>Suina</taxon>
        <taxon>Suidae</taxon>
        <taxon>Sus</taxon>
    </lineage>
</organism>
<evidence type="ECO:0000256" key="6">
    <source>
        <dbReference type="ARBA" id="ARBA00023002"/>
    </source>
</evidence>
<dbReference type="InterPro" id="IPR006620">
    <property type="entry name" value="Pro_4_hyd_alph"/>
</dbReference>
<keyword evidence="4" id="KW-0847">Vitamin C</keyword>
<evidence type="ECO:0000256" key="8">
    <source>
        <dbReference type="ARBA" id="ARBA00023242"/>
    </source>
</evidence>
<dbReference type="SMART" id="SM00702">
    <property type="entry name" value="P4Hc"/>
    <property type="match status" value="1"/>
</dbReference>
<dbReference type="InterPro" id="IPR051559">
    <property type="entry name" value="HIF_prolyl_hydroxylases"/>
</dbReference>
<evidence type="ECO:0000256" key="4">
    <source>
        <dbReference type="ARBA" id="ARBA00022896"/>
    </source>
</evidence>
<name>A0A4X1T7W5_PIG</name>
<keyword evidence="8" id="KW-0539">Nucleus</keyword>
<dbReference type="EC" id="1.14.11.29" evidence="9"/>
<dbReference type="InterPro" id="IPR044862">
    <property type="entry name" value="Pro_4_hyd_alph_FE2OG_OXY"/>
</dbReference>
<feature type="region of interest" description="Disordered" evidence="11">
    <location>
        <begin position="31"/>
        <end position="55"/>
    </location>
</feature>
<keyword evidence="5" id="KW-0223">Dioxygenase</keyword>
<keyword evidence="6" id="KW-0560">Oxidoreductase</keyword>
<evidence type="ECO:0000256" key="7">
    <source>
        <dbReference type="ARBA" id="ARBA00023004"/>
    </source>
</evidence>
<evidence type="ECO:0000256" key="1">
    <source>
        <dbReference type="ARBA" id="ARBA00001961"/>
    </source>
</evidence>
<keyword evidence="7" id="KW-0408">Iron</keyword>
<dbReference type="AlphaFoldDB" id="A0A4X1T7W5"/>
<reference evidence="13 14" key="1">
    <citation type="submission" date="2017-08" db="EMBL/GenBank/DDBJ databases">
        <title>USMARCv1.0.</title>
        <authorList>
            <person name="Hannum G.I."/>
            <person name="Koren S."/>
            <person name="Schroeder S.G."/>
            <person name="Chin S.C."/>
            <person name="Nonneman D.J."/>
            <person name="Becker S.A."/>
            <person name="Rosen B.D."/>
            <person name="Bickhart D.M."/>
            <person name="Putnam N.H."/>
            <person name="Green R.E."/>
            <person name="Tuggle C.K."/>
            <person name="Liu H."/>
            <person name="Rohrer G.A."/>
            <person name="Warr A."/>
            <person name="Hall R."/>
            <person name="Kim K."/>
            <person name="Hume D.A."/>
            <person name="Talbot R."/>
            <person name="Chow W."/>
            <person name="Howe K."/>
            <person name="Schwartz A.S."/>
            <person name="Watson M."/>
            <person name="Archibald A.L."/>
            <person name="Phillippy A.M."/>
            <person name="Smith T.P.L."/>
        </authorList>
    </citation>
    <scope>NUCLEOTIDE SEQUENCE [LARGE SCALE GENOMIC DNA]</scope>
</reference>
<dbReference type="InterPro" id="IPR005123">
    <property type="entry name" value="Oxoglu/Fe-dep_dioxygenase_dom"/>
</dbReference>
<dbReference type="PANTHER" id="PTHR12907:SF28">
    <property type="entry name" value="PROLYL HYDROXYLASE EGLN3"/>
    <property type="match status" value="1"/>
</dbReference>
<evidence type="ECO:0000259" key="12">
    <source>
        <dbReference type="PROSITE" id="PS51471"/>
    </source>
</evidence>
<evidence type="ECO:0000256" key="10">
    <source>
        <dbReference type="ARBA" id="ARBA00049134"/>
    </source>
</evidence>
<feature type="domain" description="Fe2OG dioxygenase" evidence="12">
    <location>
        <begin position="299"/>
        <end position="418"/>
    </location>
</feature>
<dbReference type="GO" id="GO:0005634">
    <property type="term" value="C:nucleus"/>
    <property type="evidence" value="ECO:0007669"/>
    <property type="project" value="UniProtKB-SubCell"/>
</dbReference>
<accession>A0A4X1T7W5</accession>
<evidence type="ECO:0000256" key="2">
    <source>
        <dbReference type="ARBA" id="ARBA00004123"/>
    </source>
</evidence>
<comment type="catalytic activity">
    <reaction evidence="10">
        <text>L-prolyl-[hypoxia-inducible factor alpha subunit] + 2-oxoglutarate + O2 = trans-4-hydroxy-L-prolyl-[hypoxia-inducible factor alpha subunit] + succinate + CO2</text>
        <dbReference type="Rhea" id="RHEA:48400"/>
        <dbReference type="Rhea" id="RHEA-COMP:12093"/>
        <dbReference type="Rhea" id="RHEA-COMP:12094"/>
        <dbReference type="ChEBI" id="CHEBI:15379"/>
        <dbReference type="ChEBI" id="CHEBI:16526"/>
        <dbReference type="ChEBI" id="CHEBI:16810"/>
        <dbReference type="ChEBI" id="CHEBI:30031"/>
        <dbReference type="ChEBI" id="CHEBI:50342"/>
        <dbReference type="ChEBI" id="CHEBI:61965"/>
        <dbReference type="EC" id="1.14.11.29"/>
    </reaction>
</comment>
<reference evidence="13" key="2">
    <citation type="submission" date="2025-08" db="UniProtKB">
        <authorList>
            <consortium name="Ensembl"/>
        </authorList>
    </citation>
    <scope>IDENTIFICATION</scope>
</reference>
<dbReference type="GO" id="GO:0031418">
    <property type="term" value="F:L-ascorbic acid binding"/>
    <property type="evidence" value="ECO:0007669"/>
    <property type="project" value="UniProtKB-KW"/>
</dbReference>
<dbReference type="Gene3D" id="2.60.120.620">
    <property type="entry name" value="q2cbj1_9rhob like domain"/>
    <property type="match status" value="1"/>
</dbReference>
<evidence type="ECO:0000313" key="13">
    <source>
        <dbReference type="Ensembl" id="ENSSSCP00070010861.1"/>
    </source>
</evidence>
<keyword evidence="3" id="KW-0479">Metal-binding</keyword>
<dbReference type="FunFam" id="2.60.120.620:FF:000005">
    <property type="entry name" value="Egl nine homolog 1"/>
    <property type="match status" value="1"/>
</dbReference>
<evidence type="ECO:0000256" key="5">
    <source>
        <dbReference type="ARBA" id="ARBA00022964"/>
    </source>
</evidence>
<evidence type="ECO:0000256" key="11">
    <source>
        <dbReference type="SAM" id="MobiDB-lite"/>
    </source>
</evidence>
<comment type="cofactor">
    <cofactor evidence="1">
        <name>L-ascorbate</name>
        <dbReference type="ChEBI" id="CHEBI:38290"/>
    </cofactor>
</comment>
<dbReference type="GO" id="GO:0160082">
    <property type="term" value="F:hypoxia-inducible factor-proline dioxygenase activity"/>
    <property type="evidence" value="ECO:0007669"/>
    <property type="project" value="UniProtKB-EC"/>
</dbReference>
<evidence type="ECO:0000313" key="14">
    <source>
        <dbReference type="Proteomes" id="UP000314985"/>
    </source>
</evidence>
<protein>
    <recommendedName>
        <fullName evidence="9">hypoxia-inducible factor-proline dioxygenase</fullName>
        <ecNumber evidence="9">1.14.11.29</ecNumber>
    </recommendedName>
</protein>
<dbReference type="PROSITE" id="PS51471">
    <property type="entry name" value="FE2OG_OXY"/>
    <property type="match status" value="1"/>
</dbReference>
<evidence type="ECO:0000256" key="3">
    <source>
        <dbReference type="ARBA" id="ARBA00022723"/>
    </source>
</evidence>